<name>A0A7J0CAF8_9ACTN</name>
<evidence type="ECO:0000313" key="1">
    <source>
        <dbReference type="EMBL" id="GFM98706.1"/>
    </source>
</evidence>
<dbReference type="EMBL" id="JACCCF010000001">
    <property type="protein sequence ID" value="NYE42314.1"/>
    <property type="molecule type" value="Genomic_DNA"/>
</dbReference>
<dbReference type="Proteomes" id="UP000498980">
    <property type="component" value="Unassembled WGS sequence"/>
</dbReference>
<accession>A0A7J0CAF8</accession>
<dbReference type="EMBL" id="BLWC01000001">
    <property type="protein sequence ID" value="GFM98706.1"/>
    <property type="molecule type" value="Genomic_DNA"/>
</dbReference>
<comment type="caution">
    <text evidence="1">The sequence shown here is derived from an EMBL/GenBank/DDBJ whole genome shotgun (WGS) entry which is preliminary data.</text>
</comment>
<reference evidence="1 3" key="1">
    <citation type="submission" date="2020-05" db="EMBL/GenBank/DDBJ databases">
        <title>Whole genome shotgun sequence of Streptomyces fulvorobeus NBRC 15897.</title>
        <authorList>
            <person name="Komaki H."/>
            <person name="Tamura T."/>
        </authorList>
    </citation>
    <scope>NUCLEOTIDE SEQUENCE [LARGE SCALE GENOMIC DNA]</scope>
    <source>
        <strain evidence="1 3">NBRC 15897</strain>
    </source>
</reference>
<evidence type="ECO:0000313" key="4">
    <source>
        <dbReference type="Proteomes" id="UP000530403"/>
    </source>
</evidence>
<proteinExistence type="predicted"/>
<reference evidence="2 4" key="2">
    <citation type="submission" date="2020-07" db="EMBL/GenBank/DDBJ databases">
        <title>Sequencing the genomes of 1000 actinobacteria strains.</title>
        <authorList>
            <person name="Klenk H.-P."/>
        </authorList>
    </citation>
    <scope>NUCLEOTIDE SEQUENCE [LARGE SCALE GENOMIC DNA]</scope>
    <source>
        <strain evidence="2 4">DSM 41455</strain>
    </source>
</reference>
<dbReference type="AlphaFoldDB" id="A0A7J0CAF8"/>
<evidence type="ECO:0000313" key="3">
    <source>
        <dbReference type="Proteomes" id="UP000498980"/>
    </source>
</evidence>
<sequence>MAADLQVQVEPRLGELEAPLLQAGALVLRVRAGYGGERLAVPQAQELVDQSPGLLPVPGRPRLLRVGGQILGERDVQGVAADPDRVPAGLADQGVLAEDLAEP</sequence>
<gene>
    <name evidence="2" type="ORF">HEB29_003325</name>
    <name evidence="1" type="ORF">Sfulv_35170</name>
</gene>
<evidence type="ECO:0000313" key="2">
    <source>
        <dbReference type="EMBL" id="NYE42314.1"/>
    </source>
</evidence>
<organism evidence="1 3">
    <name type="scientific">Streptomyces fulvorobeus</name>
    <dbReference type="NCBI Taxonomy" id="284028"/>
    <lineage>
        <taxon>Bacteria</taxon>
        <taxon>Bacillati</taxon>
        <taxon>Actinomycetota</taxon>
        <taxon>Actinomycetes</taxon>
        <taxon>Kitasatosporales</taxon>
        <taxon>Streptomycetaceae</taxon>
        <taxon>Streptomyces</taxon>
    </lineage>
</organism>
<keyword evidence="3" id="KW-1185">Reference proteome</keyword>
<dbReference type="Proteomes" id="UP000530403">
    <property type="component" value="Unassembled WGS sequence"/>
</dbReference>
<protein>
    <submittedName>
        <fullName evidence="1">Uncharacterized protein</fullName>
    </submittedName>
</protein>